<comment type="caution">
    <text evidence="1">The sequence shown here is derived from an EMBL/GenBank/DDBJ whole genome shotgun (WGS) entry which is preliminary data.</text>
</comment>
<reference evidence="1" key="1">
    <citation type="submission" date="2022-04" db="EMBL/GenBank/DDBJ databases">
        <title>Genome of the entomopathogenic fungus Entomophthora muscae.</title>
        <authorList>
            <person name="Elya C."/>
            <person name="Lovett B.R."/>
            <person name="Lee E."/>
            <person name="Macias A.M."/>
            <person name="Hajek A.E."/>
            <person name="De Bivort B.L."/>
            <person name="Kasson M.T."/>
            <person name="De Fine Licht H.H."/>
            <person name="Stajich J.E."/>
        </authorList>
    </citation>
    <scope>NUCLEOTIDE SEQUENCE</scope>
    <source>
        <strain evidence="1">Berkeley</strain>
    </source>
</reference>
<protein>
    <submittedName>
        <fullName evidence="1">Uncharacterized protein</fullName>
    </submittedName>
</protein>
<sequence length="120" mass="13494">MASTEPKAQMLRQQFVKDIQLLTRKAALQKLCARSVNRDIAFSSDPQLEVMSECRNKRHSDDLLQKHRSRMLSLGECPSLTSSSSSAASSVASPITPKQGLKFSFSRWRSNFTFSSKQIQ</sequence>
<proteinExistence type="predicted"/>
<dbReference type="Proteomes" id="UP001165960">
    <property type="component" value="Unassembled WGS sequence"/>
</dbReference>
<evidence type="ECO:0000313" key="2">
    <source>
        <dbReference type="Proteomes" id="UP001165960"/>
    </source>
</evidence>
<keyword evidence="2" id="KW-1185">Reference proteome</keyword>
<name>A0ACC2RI46_9FUNG</name>
<gene>
    <name evidence="1" type="ORF">DSO57_1021615</name>
</gene>
<organism evidence="1 2">
    <name type="scientific">Entomophthora muscae</name>
    <dbReference type="NCBI Taxonomy" id="34485"/>
    <lineage>
        <taxon>Eukaryota</taxon>
        <taxon>Fungi</taxon>
        <taxon>Fungi incertae sedis</taxon>
        <taxon>Zoopagomycota</taxon>
        <taxon>Entomophthoromycotina</taxon>
        <taxon>Entomophthoromycetes</taxon>
        <taxon>Entomophthorales</taxon>
        <taxon>Entomophthoraceae</taxon>
        <taxon>Entomophthora</taxon>
    </lineage>
</organism>
<accession>A0ACC2RI46</accession>
<evidence type="ECO:0000313" key="1">
    <source>
        <dbReference type="EMBL" id="KAJ9049721.1"/>
    </source>
</evidence>
<dbReference type="EMBL" id="QTSX02007205">
    <property type="protein sequence ID" value="KAJ9049721.1"/>
    <property type="molecule type" value="Genomic_DNA"/>
</dbReference>